<keyword evidence="3" id="KW-1185">Reference proteome</keyword>
<dbReference type="EMBL" id="JMQI01000014">
    <property type="protein sequence ID" value="KDN22899.1"/>
    <property type="molecule type" value="Genomic_DNA"/>
</dbReference>
<organism evidence="2 3">
    <name type="scientific">Amycolatopsis rifamycinica</name>
    <dbReference type="NCBI Taxonomy" id="287986"/>
    <lineage>
        <taxon>Bacteria</taxon>
        <taxon>Bacillati</taxon>
        <taxon>Actinomycetota</taxon>
        <taxon>Actinomycetes</taxon>
        <taxon>Pseudonocardiales</taxon>
        <taxon>Pseudonocardiaceae</taxon>
        <taxon>Amycolatopsis</taxon>
    </lineage>
</organism>
<protein>
    <submittedName>
        <fullName evidence="2">Uncharacterized protein</fullName>
    </submittedName>
</protein>
<evidence type="ECO:0000313" key="3">
    <source>
        <dbReference type="Proteomes" id="UP000027345"/>
    </source>
</evidence>
<accession>A0A066UFF9</accession>
<proteinExistence type="predicted"/>
<evidence type="ECO:0000313" key="2">
    <source>
        <dbReference type="EMBL" id="KDN22899.1"/>
    </source>
</evidence>
<feature type="compositionally biased region" description="Polar residues" evidence="1">
    <location>
        <begin position="76"/>
        <end position="90"/>
    </location>
</feature>
<sequence length="90" mass="9699">MKPTSLPTAFGWWVSVVSSGRSIFRALVFVCSNSSVSARLRRSHSPTRPKTPPSRNGSRQPHDVSCALSSARARTKPSTVATSTAEPVEM</sequence>
<dbReference type="STRING" id="287986.DV20_07650"/>
<name>A0A066UFF9_9PSEU</name>
<gene>
    <name evidence="2" type="ORF">DV20_07650</name>
</gene>
<evidence type="ECO:0000256" key="1">
    <source>
        <dbReference type="SAM" id="MobiDB-lite"/>
    </source>
</evidence>
<feature type="region of interest" description="Disordered" evidence="1">
    <location>
        <begin position="36"/>
        <end position="90"/>
    </location>
</feature>
<reference evidence="2 3" key="1">
    <citation type="submission" date="2014-05" db="EMBL/GenBank/DDBJ databases">
        <title>Draft genome sequence of Amycolatopsis rifamycinica DSM 46095.</title>
        <authorList>
            <person name="Lal R."/>
            <person name="Saxena A."/>
            <person name="Kumari R."/>
            <person name="Mukherjee U."/>
            <person name="Singh P."/>
            <person name="Sangwan N."/>
            <person name="Mahato N.K."/>
        </authorList>
    </citation>
    <scope>NUCLEOTIDE SEQUENCE [LARGE SCALE GENOMIC DNA]</scope>
    <source>
        <strain evidence="2 3">DSM 46095</strain>
    </source>
</reference>
<dbReference type="AlphaFoldDB" id="A0A066UFF9"/>
<comment type="caution">
    <text evidence="2">The sequence shown here is derived from an EMBL/GenBank/DDBJ whole genome shotgun (WGS) entry which is preliminary data.</text>
</comment>
<dbReference type="Proteomes" id="UP000027345">
    <property type="component" value="Unassembled WGS sequence"/>
</dbReference>